<keyword evidence="2" id="KW-1185">Reference proteome</keyword>
<keyword evidence="1" id="KW-0175">Coiled coil</keyword>
<protein>
    <submittedName>
        <fullName evidence="3">Uncharacterized protein LOC115879469</fullName>
    </submittedName>
</protein>
<dbReference type="RefSeq" id="XP_030752225.1">
    <property type="nucleotide sequence ID" value="XM_030896365.1"/>
</dbReference>
<reference evidence="3" key="1">
    <citation type="submission" date="2025-08" db="UniProtKB">
        <authorList>
            <consortium name="RefSeq"/>
        </authorList>
    </citation>
    <scope>IDENTIFICATION</scope>
    <source>
        <tissue evidence="3">Gonads</tissue>
    </source>
</reference>
<dbReference type="PANTHER" id="PTHR47510">
    <property type="entry name" value="REVERSE TRANSCRIPTASE DOMAIN-CONTAINING PROTEIN"/>
    <property type="match status" value="1"/>
</dbReference>
<dbReference type="GeneID" id="115879469"/>
<dbReference type="InParanoid" id="A0A6J2XMZ8"/>
<organism evidence="2 3">
    <name type="scientific">Sitophilus oryzae</name>
    <name type="common">Rice weevil</name>
    <name type="synonym">Curculio oryzae</name>
    <dbReference type="NCBI Taxonomy" id="7048"/>
    <lineage>
        <taxon>Eukaryota</taxon>
        <taxon>Metazoa</taxon>
        <taxon>Ecdysozoa</taxon>
        <taxon>Arthropoda</taxon>
        <taxon>Hexapoda</taxon>
        <taxon>Insecta</taxon>
        <taxon>Pterygota</taxon>
        <taxon>Neoptera</taxon>
        <taxon>Endopterygota</taxon>
        <taxon>Coleoptera</taxon>
        <taxon>Polyphaga</taxon>
        <taxon>Cucujiformia</taxon>
        <taxon>Curculionidae</taxon>
        <taxon>Dryophthorinae</taxon>
        <taxon>Sitophilus</taxon>
    </lineage>
</organism>
<name>A0A6J2XMZ8_SITOR</name>
<sequence>MRRWGRETRNSDLNHRNGVGFIVRNNIKKSTRNLVGFSDRIILLQRNASPTNINLIQIYAPTADKQDEEAEELYGQTQEVLRSLKPHEITIILGDFNAKVGKGRVDDVAGAFGLGERNGRGELLLHFCKEENMVIKNTFYKLHPQRLKLISEKRTTTQRHYNIDRLRDPAVADRMKFELTELWASNNNNPGLNDSPDGIWNNIKQNILTISNAFLTPTTTKKNKPWMTNEIRSLMEDRRIAKVEQQQQRYTEINKTIKQQCQQAKENWVIAECQEAERMHALHDSVNFQRKVKQITDITKKAPIPALKHNGKLILDPVDLCSTWKSYAQLLFEDQREDRQPLNCEDWSGPEILESEVQHAMKVMKNRKSPGHDNVHAEVLKIFDSKHLTYLFNRIYDTGKIPNDWLKSTFITIPKKVSPKDCSDYRLISLML</sequence>
<dbReference type="AlphaFoldDB" id="A0A6J2XMZ8"/>
<evidence type="ECO:0000313" key="2">
    <source>
        <dbReference type="Proteomes" id="UP000504635"/>
    </source>
</evidence>
<evidence type="ECO:0000256" key="1">
    <source>
        <dbReference type="SAM" id="Coils"/>
    </source>
</evidence>
<dbReference type="PANTHER" id="PTHR47510:SF3">
    <property type="entry name" value="ENDO_EXONUCLEASE_PHOSPHATASE DOMAIN-CONTAINING PROTEIN"/>
    <property type="match status" value="1"/>
</dbReference>
<dbReference type="InterPro" id="IPR036691">
    <property type="entry name" value="Endo/exonu/phosph_ase_sf"/>
</dbReference>
<proteinExistence type="predicted"/>
<dbReference type="Proteomes" id="UP000504635">
    <property type="component" value="Unplaced"/>
</dbReference>
<gene>
    <name evidence="3" type="primary">LOC115879469</name>
</gene>
<dbReference type="SUPFAM" id="SSF56219">
    <property type="entry name" value="DNase I-like"/>
    <property type="match status" value="1"/>
</dbReference>
<dbReference type="Gene3D" id="3.60.10.10">
    <property type="entry name" value="Endonuclease/exonuclease/phosphatase"/>
    <property type="match status" value="1"/>
</dbReference>
<dbReference type="OrthoDB" id="6142323at2759"/>
<evidence type="ECO:0000313" key="3">
    <source>
        <dbReference type="RefSeq" id="XP_030752225.1"/>
    </source>
</evidence>
<dbReference type="KEGG" id="soy:115879469"/>
<accession>A0A6J2XMZ8</accession>
<feature type="coiled-coil region" evidence="1">
    <location>
        <begin position="240"/>
        <end position="267"/>
    </location>
</feature>